<keyword evidence="3" id="KW-1185">Reference proteome</keyword>
<dbReference type="KEGG" id="bspl:114848165"/>
<dbReference type="CTD" id="55320"/>
<dbReference type="InterPro" id="IPR015216">
    <property type="entry name" value="SANTA"/>
</dbReference>
<feature type="region of interest" description="Disordered" evidence="1">
    <location>
        <begin position="821"/>
        <end position="970"/>
    </location>
</feature>
<name>A0A6P7LKD8_BETSP</name>
<feature type="compositionally biased region" description="Low complexity" evidence="1">
    <location>
        <begin position="728"/>
        <end position="737"/>
    </location>
</feature>
<feature type="compositionally biased region" description="Basic residues" evidence="1">
    <location>
        <begin position="622"/>
        <end position="632"/>
    </location>
</feature>
<dbReference type="InterPro" id="IPR039110">
    <property type="entry name" value="KNL2-like"/>
</dbReference>
<feature type="compositionally biased region" description="Polar residues" evidence="1">
    <location>
        <begin position="924"/>
        <end position="936"/>
    </location>
</feature>
<protein>
    <submittedName>
        <fullName evidence="4">Mis18-binding protein 1 isoform X1</fullName>
    </submittedName>
</protein>
<dbReference type="Proteomes" id="UP000515150">
    <property type="component" value="Chromosome 22"/>
</dbReference>
<feature type="region of interest" description="Disordered" evidence="1">
    <location>
        <begin position="728"/>
        <end position="789"/>
    </location>
</feature>
<dbReference type="OrthoDB" id="118550at2759"/>
<evidence type="ECO:0000313" key="4">
    <source>
        <dbReference type="RefSeq" id="XP_028994279.1"/>
    </source>
</evidence>
<accession>A0A6P7LKD8</accession>
<reference evidence="4" key="1">
    <citation type="submission" date="2025-08" db="UniProtKB">
        <authorList>
            <consortium name="RefSeq"/>
        </authorList>
    </citation>
    <scope>IDENTIFICATION</scope>
</reference>
<dbReference type="PROSITE" id="PS50090">
    <property type="entry name" value="MYB_LIKE"/>
    <property type="match status" value="1"/>
</dbReference>
<dbReference type="FunCoup" id="A0A6P7LKD8">
    <property type="interactions" value="868"/>
</dbReference>
<dbReference type="RefSeq" id="XP_028994279.1">
    <property type="nucleotide sequence ID" value="XM_029138446.3"/>
</dbReference>
<dbReference type="InterPro" id="IPR001005">
    <property type="entry name" value="SANT/Myb"/>
</dbReference>
<dbReference type="PANTHER" id="PTHR16124">
    <property type="entry name" value="MIS18-BINDING PROTEIN 1"/>
    <property type="match status" value="1"/>
</dbReference>
<dbReference type="GeneID" id="114848165"/>
<feature type="compositionally biased region" description="Polar residues" evidence="1">
    <location>
        <begin position="821"/>
        <end position="834"/>
    </location>
</feature>
<sequence length="1211" mass="136967">MASYYSILQDTNRRLESPAKVFAKLKAKVQRDLMSAKKDVSPDDDALRNVREEYGADCNSPRTRSGGIWMVNTSTENHRFDSHLVEVQPVTLSPMASPQKSFGHSFVVTGNKRVDNMRPAIECGDTFISRLRNGPLLESTAMCVPVSSVNREQNVSQPTEIRDSDGCKITRTPMKIPPALNDRARNVFAIESAVQSLHMSPAKLYSPMKDRLRKRKADQGFNRVSSSTKEVNAEVESQTRRCMRSPVLSDEDTVQSTGPEKVGGVRGCPTDLLSSPRVILEKRCANPMMSPAKVFQYMKERENKRMQQDVHKVTSSKKELFYGDQRRSEMCHSQVSELVIPLKRCRVETADSSSQPSEDDAAPDVQVAPVLLDDPLLLDSPCISIPRKRQAVVKPKKVPLFEKTPNESVIYLKHWFLRKNPMGLFVDGIHREENIQWNSNIIIKRLSESAVETKSGRVYFLVGKMKMDIDSGFPRWFLKEFVNGFPPNWKALYQKFLSESRDRETKKNSEGRNSIVKAASLSVSLQRNRQGPCKTPSCPPPSAIKVSRSGRTIKPPLEYWKGGRVILDAHMNVTIHECYNTSICVPEVTTTVSASKSHKLPCTEGRTQCKSASEEEASAPLRKVKASRRKRNQANADIEESAPEPFLQKPRESEKSSKRRSNKPELDTNRGSVRERKQRVTSPPESITSKDKIIQDQSSDEELTIKRNIQQKGQNRWRRVQQNHMLLSSESSEVSDVSAKKKQKKTRLTKTSGAAQTQNRCRKRSPPTRPLLKSTQSSRKVKANKGNTIETLHPVEHSFNTRSRQTCPATERMFHLNPVLLNQQESETASTCRSNKPEHDTNRRSLRERKQTVTSSPESLTSNDDTIQEQSSDEELSVKRNIQPKGQNRQRKGRLQQNHMLLSSDSSEVSDASAKKTRLRKTSGAAQTHKSCSKKSPATKPLLKSTQSSKKDKANKGHTAASRGQDEDEWTEAELVKLNEAVSYYPKHMTGYWEKVAAMVGTRSAAECHHQHTYQGTSQTPAKKARKPRKEKAEAPKHPATDQPAISARAGTLKRKQQVRQFLEAMPKEDVDDVFTSAYMQNKRFEMPSMCPSDDYDFAMSDLEPQTPVAKLIPDVKTPQCLHITPGMMGSPNSNNDDKYVYHLQKRMKKNQFNVCKRAQPLKRFTPTPTVKRTMKRCSNTENSFVVWEMFPGNEGPLSESEEDFYFSEND</sequence>
<evidence type="ECO:0000256" key="1">
    <source>
        <dbReference type="SAM" id="MobiDB-lite"/>
    </source>
</evidence>
<feature type="compositionally biased region" description="Basic and acidic residues" evidence="1">
    <location>
        <begin position="649"/>
        <end position="675"/>
    </location>
</feature>
<gene>
    <name evidence="4" type="primary">mis18bp1</name>
</gene>
<feature type="region of interest" description="Disordered" evidence="1">
    <location>
        <begin position="594"/>
        <end position="699"/>
    </location>
</feature>
<feature type="compositionally biased region" description="Polar residues" evidence="1">
    <location>
        <begin position="852"/>
        <end position="870"/>
    </location>
</feature>
<evidence type="ECO:0000313" key="3">
    <source>
        <dbReference type="Proteomes" id="UP000515150"/>
    </source>
</evidence>
<dbReference type="PANTHER" id="PTHR16124:SF3">
    <property type="entry name" value="MIS18-BINDING PROTEIN 1"/>
    <property type="match status" value="1"/>
</dbReference>
<feature type="domain" description="Myb-like" evidence="2">
    <location>
        <begin position="962"/>
        <end position="1011"/>
    </location>
</feature>
<dbReference type="Pfam" id="PF09133">
    <property type="entry name" value="SANTA"/>
    <property type="match status" value="1"/>
</dbReference>
<feature type="region of interest" description="Disordered" evidence="1">
    <location>
        <begin position="1009"/>
        <end position="1048"/>
    </location>
</feature>
<feature type="region of interest" description="Disordered" evidence="1">
    <location>
        <begin position="154"/>
        <end position="174"/>
    </location>
</feature>
<proteinExistence type="predicted"/>
<dbReference type="GO" id="GO:0000775">
    <property type="term" value="C:chromosome, centromeric region"/>
    <property type="evidence" value="ECO:0007669"/>
    <property type="project" value="TreeGrafter"/>
</dbReference>
<dbReference type="Gene3D" id="1.10.10.60">
    <property type="entry name" value="Homeodomain-like"/>
    <property type="match status" value="1"/>
</dbReference>
<dbReference type="CDD" id="cd00167">
    <property type="entry name" value="SANT"/>
    <property type="match status" value="1"/>
</dbReference>
<feature type="region of interest" description="Disordered" evidence="1">
    <location>
        <begin position="244"/>
        <end position="268"/>
    </location>
</feature>
<dbReference type="SUPFAM" id="SSF46689">
    <property type="entry name" value="Homeodomain-like"/>
    <property type="match status" value="1"/>
</dbReference>
<dbReference type="InterPro" id="IPR009057">
    <property type="entry name" value="Homeodomain-like_sf"/>
</dbReference>
<feature type="compositionally biased region" description="Basic and acidic residues" evidence="1">
    <location>
        <begin position="1031"/>
        <end position="1040"/>
    </location>
</feature>
<feature type="compositionally biased region" description="Low complexity" evidence="1">
    <location>
        <begin position="903"/>
        <end position="912"/>
    </location>
</feature>
<dbReference type="AlphaFoldDB" id="A0A6P7LKD8"/>
<dbReference type="InParanoid" id="A0A6P7LKD8"/>
<organism evidence="3 4">
    <name type="scientific">Betta splendens</name>
    <name type="common">Siamese fighting fish</name>
    <dbReference type="NCBI Taxonomy" id="158456"/>
    <lineage>
        <taxon>Eukaryota</taxon>
        <taxon>Metazoa</taxon>
        <taxon>Chordata</taxon>
        <taxon>Craniata</taxon>
        <taxon>Vertebrata</taxon>
        <taxon>Euteleostomi</taxon>
        <taxon>Actinopterygii</taxon>
        <taxon>Neopterygii</taxon>
        <taxon>Teleostei</taxon>
        <taxon>Neoteleostei</taxon>
        <taxon>Acanthomorphata</taxon>
        <taxon>Anabantaria</taxon>
        <taxon>Anabantiformes</taxon>
        <taxon>Anabantoidei</taxon>
        <taxon>Osphronemidae</taxon>
        <taxon>Betta</taxon>
    </lineage>
</organism>
<feature type="compositionally biased region" description="Basic and acidic residues" evidence="1">
    <location>
        <begin position="835"/>
        <end position="851"/>
    </location>
</feature>
<evidence type="ECO:0000259" key="2">
    <source>
        <dbReference type="PROSITE" id="PS50090"/>
    </source>
</evidence>